<organism evidence="2 3">
    <name type="scientific">Pelobacter propionicus (strain DSM 2379 / NBRC 103807 / OttBd1)</name>
    <dbReference type="NCBI Taxonomy" id="338966"/>
    <lineage>
        <taxon>Bacteria</taxon>
        <taxon>Pseudomonadati</taxon>
        <taxon>Thermodesulfobacteriota</taxon>
        <taxon>Desulfuromonadia</taxon>
        <taxon>Desulfuromonadales</taxon>
        <taxon>Desulfuromonadaceae</taxon>
        <taxon>Pelobacter</taxon>
    </lineage>
</organism>
<dbReference type="RefSeq" id="WP_011735812.1">
    <property type="nucleotide sequence ID" value="NC_008609.1"/>
</dbReference>
<evidence type="ECO:0000313" key="2">
    <source>
        <dbReference type="EMBL" id="ABK99546.1"/>
    </source>
</evidence>
<evidence type="ECO:0000259" key="1">
    <source>
        <dbReference type="PROSITE" id="PS50206"/>
    </source>
</evidence>
<dbReference type="Pfam" id="PF00581">
    <property type="entry name" value="Rhodanese"/>
    <property type="match status" value="1"/>
</dbReference>
<dbReference type="InterPro" id="IPR001763">
    <property type="entry name" value="Rhodanese-like_dom"/>
</dbReference>
<dbReference type="PROSITE" id="PS50206">
    <property type="entry name" value="RHODANESE_3"/>
    <property type="match status" value="1"/>
</dbReference>
<dbReference type="KEGG" id="ppd:Ppro_1937"/>
<gene>
    <name evidence="2" type="ordered locus">Ppro_1937</name>
</gene>
<dbReference type="PANTHER" id="PTHR43031:SF1">
    <property type="entry name" value="PYRIDINE NUCLEOTIDE-DISULPHIDE OXIDOREDUCTASE"/>
    <property type="match status" value="1"/>
</dbReference>
<dbReference type="HOGENOM" id="CLU_089574_11_0_7"/>
<protein>
    <submittedName>
        <fullName evidence="2">Rhodanese domain protein</fullName>
    </submittedName>
</protein>
<keyword evidence="3" id="KW-1185">Reference proteome</keyword>
<dbReference type="eggNOG" id="COG0607">
    <property type="taxonomic scope" value="Bacteria"/>
</dbReference>
<dbReference type="Proteomes" id="UP000006732">
    <property type="component" value="Chromosome"/>
</dbReference>
<dbReference type="SMART" id="SM00450">
    <property type="entry name" value="RHOD"/>
    <property type="match status" value="1"/>
</dbReference>
<accession>A1AQC6</accession>
<dbReference type="Gene3D" id="3.40.250.10">
    <property type="entry name" value="Rhodanese-like domain"/>
    <property type="match status" value="1"/>
</dbReference>
<feature type="domain" description="Rhodanese" evidence="1">
    <location>
        <begin position="33"/>
        <end position="128"/>
    </location>
</feature>
<dbReference type="STRING" id="338966.Ppro_1937"/>
<reference evidence="2 3" key="1">
    <citation type="submission" date="2006-10" db="EMBL/GenBank/DDBJ databases">
        <title>Complete sequence of chromosome of Pelobacter propionicus DSM 2379.</title>
        <authorList>
            <consortium name="US DOE Joint Genome Institute"/>
            <person name="Copeland A."/>
            <person name="Lucas S."/>
            <person name="Lapidus A."/>
            <person name="Barry K."/>
            <person name="Detter J.C."/>
            <person name="Glavina del Rio T."/>
            <person name="Hammon N."/>
            <person name="Israni S."/>
            <person name="Dalin E."/>
            <person name="Tice H."/>
            <person name="Pitluck S."/>
            <person name="Saunders E."/>
            <person name="Brettin T."/>
            <person name="Bruce D."/>
            <person name="Han C."/>
            <person name="Tapia R."/>
            <person name="Schmutz J."/>
            <person name="Larimer F."/>
            <person name="Land M."/>
            <person name="Hauser L."/>
            <person name="Kyrpides N."/>
            <person name="Kim E."/>
            <person name="Lovley D."/>
            <person name="Richardson P."/>
        </authorList>
    </citation>
    <scope>NUCLEOTIDE SEQUENCE [LARGE SCALE GENOMIC DNA]</scope>
    <source>
        <strain evidence="3">DSM 2379 / NBRC 103807 / OttBd1</strain>
    </source>
</reference>
<dbReference type="CDD" id="cd00158">
    <property type="entry name" value="RHOD"/>
    <property type="match status" value="1"/>
</dbReference>
<dbReference type="SUPFAM" id="SSF52821">
    <property type="entry name" value="Rhodanese/Cell cycle control phosphatase"/>
    <property type="match status" value="1"/>
</dbReference>
<dbReference type="AlphaFoldDB" id="A1AQC6"/>
<sequence>MRREAIVDELLRKHALDYLGSGNYIVDPDIFLDQEDVVFLDVRTREESESIAIQLKHHSNVSSMNIPVHELPERIDELPIDKAIGIFCPANVRSTLAYVYLFSKGYTDVRIIVGGYIALTEALKPGKILNAVRRSAG</sequence>
<evidence type="ECO:0000313" key="3">
    <source>
        <dbReference type="Proteomes" id="UP000006732"/>
    </source>
</evidence>
<name>A1AQC6_PELPD</name>
<dbReference type="EMBL" id="CP000482">
    <property type="protein sequence ID" value="ABK99546.1"/>
    <property type="molecule type" value="Genomic_DNA"/>
</dbReference>
<proteinExistence type="predicted"/>
<dbReference type="InterPro" id="IPR050229">
    <property type="entry name" value="GlpE_sulfurtransferase"/>
</dbReference>
<dbReference type="PANTHER" id="PTHR43031">
    <property type="entry name" value="FAD-DEPENDENT OXIDOREDUCTASE"/>
    <property type="match status" value="1"/>
</dbReference>
<dbReference type="InterPro" id="IPR036873">
    <property type="entry name" value="Rhodanese-like_dom_sf"/>
</dbReference>